<gene>
    <name evidence="2" type="ORF">SAMN04515668_3437</name>
</gene>
<protein>
    <recommendedName>
        <fullName evidence="4">Zinc-finger</fullName>
    </recommendedName>
</protein>
<sequence length="99" mass="10918">MDQSATTKTNMSVPVAITPDNGPDCERVNTVLDQLIEGQPVTAEDEDYLYDHANDCSPCFDDIEKQRIFINFLNQGVSRRSSPATLQQSILARVGAQMA</sequence>
<dbReference type="Proteomes" id="UP000199029">
    <property type="component" value="Unassembled WGS sequence"/>
</dbReference>
<organism evidence="2 3">
    <name type="scientific">Hymenobacter arizonensis</name>
    <name type="common">Siccationidurans arizonensis</name>
    <dbReference type="NCBI Taxonomy" id="1227077"/>
    <lineage>
        <taxon>Bacteria</taxon>
        <taxon>Pseudomonadati</taxon>
        <taxon>Bacteroidota</taxon>
        <taxon>Cytophagia</taxon>
        <taxon>Cytophagales</taxon>
        <taxon>Hymenobacteraceae</taxon>
        <taxon>Hymenobacter</taxon>
    </lineage>
</organism>
<name>A0A1I6A9B3_HYMAR</name>
<dbReference type="AlphaFoldDB" id="A0A1I6A9B3"/>
<accession>A0A1I6A9B3</accession>
<dbReference type="EMBL" id="FOXS01000005">
    <property type="protein sequence ID" value="SFQ65232.1"/>
    <property type="molecule type" value="Genomic_DNA"/>
</dbReference>
<keyword evidence="3" id="KW-1185">Reference proteome</keyword>
<feature type="compositionally biased region" description="Polar residues" evidence="1">
    <location>
        <begin position="1"/>
        <end position="12"/>
    </location>
</feature>
<evidence type="ECO:0000313" key="3">
    <source>
        <dbReference type="Proteomes" id="UP000199029"/>
    </source>
</evidence>
<evidence type="ECO:0000256" key="1">
    <source>
        <dbReference type="SAM" id="MobiDB-lite"/>
    </source>
</evidence>
<proteinExistence type="predicted"/>
<dbReference type="STRING" id="1227077.SAMN04515668_3437"/>
<reference evidence="3" key="1">
    <citation type="submission" date="2016-10" db="EMBL/GenBank/DDBJ databases">
        <authorList>
            <person name="Varghese N."/>
            <person name="Submissions S."/>
        </authorList>
    </citation>
    <scope>NUCLEOTIDE SEQUENCE [LARGE SCALE GENOMIC DNA]</scope>
    <source>
        <strain evidence="3">OR362-8,ATCC BAA-1266,JCM 13504</strain>
    </source>
</reference>
<evidence type="ECO:0000313" key="2">
    <source>
        <dbReference type="EMBL" id="SFQ65232.1"/>
    </source>
</evidence>
<feature type="region of interest" description="Disordered" evidence="1">
    <location>
        <begin position="1"/>
        <end position="24"/>
    </location>
</feature>
<evidence type="ECO:0008006" key="4">
    <source>
        <dbReference type="Google" id="ProtNLM"/>
    </source>
</evidence>